<accession>A0ABX8Y2F5</accession>
<dbReference type="Proteomes" id="UP000827138">
    <property type="component" value="Chromosome"/>
</dbReference>
<protein>
    <submittedName>
        <fullName evidence="1">Uncharacterized protein</fullName>
    </submittedName>
</protein>
<evidence type="ECO:0000313" key="1">
    <source>
        <dbReference type="EMBL" id="QYX81949.1"/>
    </source>
</evidence>
<evidence type="ECO:0000313" key="2">
    <source>
        <dbReference type="Proteomes" id="UP000827138"/>
    </source>
</evidence>
<proteinExistence type="predicted"/>
<dbReference type="EMBL" id="CP080647">
    <property type="protein sequence ID" value="QYX81949.1"/>
    <property type="molecule type" value="Genomic_DNA"/>
</dbReference>
<organism evidence="1 2">
    <name type="scientific">Streptomyces akebiae</name>
    <dbReference type="NCBI Taxonomy" id="2865673"/>
    <lineage>
        <taxon>Bacteria</taxon>
        <taxon>Bacillati</taxon>
        <taxon>Actinomycetota</taxon>
        <taxon>Actinomycetes</taxon>
        <taxon>Kitasatosporales</taxon>
        <taxon>Streptomycetaceae</taxon>
        <taxon>Streptomyces</taxon>
    </lineage>
</organism>
<name>A0ABX8Y2F5_9ACTN</name>
<reference evidence="1 2" key="1">
    <citation type="submission" date="2021-08" db="EMBL/GenBank/DDBJ databases">
        <authorList>
            <person name="Ping M."/>
        </authorList>
    </citation>
    <scope>NUCLEOTIDE SEQUENCE [LARGE SCALE GENOMIC DNA]</scope>
    <source>
        <strain evidence="1 2">MG28</strain>
    </source>
</reference>
<sequence>MSARLRAADRWIARRPAAWDPVRVGKPLWAVEETAGSAKPWCAAAVVMVWWGGGRGRRRRR</sequence>
<keyword evidence="2" id="KW-1185">Reference proteome</keyword>
<gene>
    <name evidence="1" type="ORF">K1J60_40165</name>
</gene>
<dbReference type="RefSeq" id="WP_220650512.1">
    <property type="nucleotide sequence ID" value="NZ_CP080647.1"/>
</dbReference>